<dbReference type="SUPFAM" id="SSF53448">
    <property type="entry name" value="Nucleotide-diphospho-sugar transferases"/>
    <property type="match status" value="1"/>
</dbReference>
<dbReference type="PANTHER" id="PTHR43777:SF1">
    <property type="entry name" value="MOLYBDENUM COFACTOR CYTIDYLYLTRANSFERASE"/>
    <property type="match status" value="1"/>
</dbReference>
<name>A0ABS2L780_9MICO</name>
<comment type="caution">
    <text evidence="2">The sequence shown here is derived from an EMBL/GenBank/DDBJ whole genome shotgun (WGS) entry which is preliminary data.</text>
</comment>
<feature type="domain" description="MobA-like NTP transferase" evidence="1">
    <location>
        <begin position="15"/>
        <end position="189"/>
    </location>
</feature>
<dbReference type="Gene3D" id="3.90.550.10">
    <property type="entry name" value="Spore Coat Polysaccharide Biosynthesis Protein SpsA, Chain A"/>
    <property type="match status" value="1"/>
</dbReference>
<dbReference type="Pfam" id="PF12804">
    <property type="entry name" value="NTP_transf_3"/>
    <property type="match status" value="1"/>
</dbReference>
<keyword evidence="2" id="KW-0548">Nucleotidyltransferase</keyword>
<proteinExistence type="predicted"/>
<sequence>MSSAAAESAPAQVAGLVLAAGAGRRFGGPKALARTAAGEAWVVRSTRTLQAAGCSPVVIAVGADADNAVAVIGEEFGADTDVLIVVVDDWVSGMAASLRAGIAELATHAPVAAGLIVTLVDLPDLPLSAVERVIARAFDTRGAQHALVQAAYSGAPGHPVFIGRAHWGALAAGLSGDAGAKNYLAEHNAVSAECGELWDGTDVDYSGTPDDVAPGTGG</sequence>
<reference evidence="2 3" key="1">
    <citation type="submission" date="2021-01" db="EMBL/GenBank/DDBJ databases">
        <title>Sequencing the genomes of 1000 actinobacteria strains.</title>
        <authorList>
            <person name="Klenk H.-P."/>
        </authorList>
    </citation>
    <scope>NUCLEOTIDE SEQUENCE [LARGE SCALE GENOMIC DNA]</scope>
    <source>
        <strain evidence="2 3">DSM 13057</strain>
    </source>
</reference>
<dbReference type="InterPro" id="IPR025877">
    <property type="entry name" value="MobA-like_NTP_Trfase"/>
</dbReference>
<organism evidence="2 3">
    <name type="scientific">Subtercola frigoramans</name>
    <dbReference type="NCBI Taxonomy" id="120298"/>
    <lineage>
        <taxon>Bacteria</taxon>
        <taxon>Bacillati</taxon>
        <taxon>Actinomycetota</taxon>
        <taxon>Actinomycetes</taxon>
        <taxon>Micrococcales</taxon>
        <taxon>Microbacteriaceae</taxon>
        <taxon>Subtercola</taxon>
    </lineage>
</organism>
<gene>
    <name evidence="2" type="ORF">JOE66_002568</name>
</gene>
<protein>
    <submittedName>
        <fullName evidence="2">CTP:molybdopterin cytidylyltransferase MocA</fullName>
    </submittedName>
</protein>
<evidence type="ECO:0000259" key="1">
    <source>
        <dbReference type="Pfam" id="PF12804"/>
    </source>
</evidence>
<keyword evidence="3" id="KW-1185">Reference proteome</keyword>
<dbReference type="Proteomes" id="UP000776164">
    <property type="component" value="Unassembled WGS sequence"/>
</dbReference>
<dbReference type="RefSeq" id="WP_205110027.1">
    <property type="nucleotide sequence ID" value="NZ_BAAAHT010000003.1"/>
</dbReference>
<keyword evidence="2" id="KW-0808">Transferase</keyword>
<dbReference type="EMBL" id="JAFBBU010000001">
    <property type="protein sequence ID" value="MBM7472934.1"/>
    <property type="molecule type" value="Genomic_DNA"/>
</dbReference>
<dbReference type="PANTHER" id="PTHR43777">
    <property type="entry name" value="MOLYBDENUM COFACTOR CYTIDYLYLTRANSFERASE"/>
    <property type="match status" value="1"/>
</dbReference>
<dbReference type="CDD" id="cd04182">
    <property type="entry name" value="GT_2_like_f"/>
    <property type="match status" value="1"/>
</dbReference>
<dbReference type="InterPro" id="IPR029044">
    <property type="entry name" value="Nucleotide-diphossugar_trans"/>
</dbReference>
<accession>A0ABS2L780</accession>
<dbReference type="GO" id="GO:0016779">
    <property type="term" value="F:nucleotidyltransferase activity"/>
    <property type="evidence" value="ECO:0007669"/>
    <property type="project" value="UniProtKB-KW"/>
</dbReference>
<evidence type="ECO:0000313" key="2">
    <source>
        <dbReference type="EMBL" id="MBM7472934.1"/>
    </source>
</evidence>
<evidence type="ECO:0000313" key="3">
    <source>
        <dbReference type="Proteomes" id="UP000776164"/>
    </source>
</evidence>